<keyword evidence="2" id="KW-1185">Reference proteome</keyword>
<dbReference type="EMBL" id="CABIJS010000129">
    <property type="protein sequence ID" value="VUZ44516.1"/>
    <property type="molecule type" value="Genomic_DNA"/>
</dbReference>
<evidence type="ECO:0000313" key="1">
    <source>
        <dbReference type="EMBL" id="VUZ44516.1"/>
    </source>
</evidence>
<dbReference type="AlphaFoldDB" id="A0A564YBB8"/>
<name>A0A564YBB8_HYMDI</name>
<evidence type="ECO:0000313" key="2">
    <source>
        <dbReference type="Proteomes" id="UP000321570"/>
    </source>
</evidence>
<sequence>MSDGSSSFCREDICELIDEPLKELYSPPKQIDGNIWTNSAKLHYSSQKSSNIDWPTVEEFTTALGAEAISLFIKVNHSHLGCLV</sequence>
<reference evidence="1 2" key="1">
    <citation type="submission" date="2019-07" db="EMBL/GenBank/DDBJ databases">
        <authorList>
            <person name="Jastrzebski P J."/>
            <person name="Paukszto L."/>
            <person name="Jastrzebski P J."/>
        </authorList>
    </citation>
    <scope>NUCLEOTIDE SEQUENCE [LARGE SCALE GENOMIC DNA]</scope>
    <source>
        <strain evidence="1 2">WMS-il1</strain>
    </source>
</reference>
<proteinExistence type="predicted"/>
<protein>
    <submittedName>
        <fullName evidence="1">Uncharacterized protein</fullName>
    </submittedName>
</protein>
<dbReference type="Proteomes" id="UP000321570">
    <property type="component" value="Unassembled WGS sequence"/>
</dbReference>
<organism evidence="1 2">
    <name type="scientific">Hymenolepis diminuta</name>
    <name type="common">Rat tapeworm</name>
    <dbReference type="NCBI Taxonomy" id="6216"/>
    <lineage>
        <taxon>Eukaryota</taxon>
        <taxon>Metazoa</taxon>
        <taxon>Spiralia</taxon>
        <taxon>Lophotrochozoa</taxon>
        <taxon>Platyhelminthes</taxon>
        <taxon>Cestoda</taxon>
        <taxon>Eucestoda</taxon>
        <taxon>Cyclophyllidea</taxon>
        <taxon>Hymenolepididae</taxon>
        <taxon>Hymenolepis</taxon>
    </lineage>
</organism>
<gene>
    <name evidence="1" type="ORF">WMSIL1_LOCUS4715</name>
</gene>
<accession>A0A564YBB8</accession>